<dbReference type="SUPFAM" id="SSF55874">
    <property type="entry name" value="ATPase domain of HSP90 chaperone/DNA topoisomerase II/histidine kinase"/>
    <property type="match status" value="1"/>
</dbReference>
<evidence type="ECO:0000256" key="1">
    <source>
        <dbReference type="SAM" id="MobiDB-lite"/>
    </source>
</evidence>
<dbReference type="Proteomes" id="UP001369815">
    <property type="component" value="Unassembled WGS sequence"/>
</dbReference>
<dbReference type="InterPro" id="IPR036890">
    <property type="entry name" value="HATPase_C_sf"/>
</dbReference>
<feature type="domain" description="Sacsin/Nov" evidence="2">
    <location>
        <begin position="27"/>
        <end position="148"/>
    </location>
</feature>
<gene>
    <name evidence="3" type="ORF">Daesc_006358</name>
</gene>
<proteinExistence type="predicted"/>
<dbReference type="Gene3D" id="3.30.565.10">
    <property type="entry name" value="Histidine kinase-like ATPase, C-terminal domain"/>
    <property type="match status" value="1"/>
</dbReference>
<feature type="region of interest" description="Disordered" evidence="1">
    <location>
        <begin position="1428"/>
        <end position="1536"/>
    </location>
</feature>
<accession>A0AAX6MHA7</accession>
<keyword evidence="4" id="KW-1185">Reference proteome</keyword>
<feature type="compositionally biased region" description="Pro residues" evidence="1">
    <location>
        <begin position="1745"/>
        <end position="1761"/>
    </location>
</feature>
<feature type="compositionally biased region" description="Low complexity" evidence="1">
    <location>
        <begin position="1729"/>
        <end position="1744"/>
    </location>
</feature>
<dbReference type="InterPro" id="IPR022155">
    <property type="entry name" value="DUF3684"/>
</dbReference>
<sequence>MDYGRLRAAALRDGEDEEAVTVDTRALIDKVLARYSGEWTTLRELIQNAADAQATTVKIKWETLPSTQVPLPPTTDRSEILKHIIANHTLKRLVVQNNGQPFTKTDWGRLKRIAEGNPDETKIGAFGVGFYSVFADCEEPFVSSGHEAMAFYWKGNALFTRKLQVPEDQRSSDTAFVLDYRNTTTTLPNLLSVSQFLATSLTFVALQSIEFWIDDYKILHLQKKTSPSVDVALSRDVETTTKERLMKVQSVERASAQIDASFMGAIGWKPQVAAAAKSEAYGLGSSEMPSLRSFFSRLTANPASTKATKAAKEEKLAQEALSEDITSVSSSSIFLRVTTAAIKTSVPANFSAELERATKKPPPKLAKLSILTSSYDETQASQSSTSSKAVSKATNVFASVLPSKKGGRIFIGFPTTQTTGAGIHISAPSVIPTVEREAIDLNARWVRTWNIEMLRAAGIMTRLAFSNEMAELQTKLQRAAEASNAGITFKEVDKYMPEALHTLKAFTFGDSTPSGHVSQIIEEAFWTSYKKPFVEVYSSRGVLPTNKVRLGLEELATFVDGIPVIPPELATTGFIQKLIEFDLISPITVDDVRVELSGKPLNKAQLISFIDWAGKKASQGELDLPSRDRLLDVAVGLVTEGADEHGGIIALGNIKNYISPNKIPAGLPIPPTTLPYDFTKHCNSTQLQALGWESLEIVPWLRFLIETSSTRPDEQNLTKSPKFSIQILTVLSKSWDNLSQSSKATVTSLLQSHTVMPTKLGMRKPTESFFQSVKLFDDLPTIEGCSSLKDKFLTAIGVRKTVDLDTIFTRLLNPSTETEDTGRAKWSHVELIKYLASVRQDIPNDDLRKLKESRICPAEAGPYGLESSKASSQLYKVSELYEPKGPLRPLGLKLIQWPGGSLRPGSAEGKFLTDLGLRPYPPASVLIDMMASSDSKLRENAMNYFISYHHSNHYISSNIGAVSKAFLPLKGSTKQLASPSQCFTNEAASMLGFHILRSDLHPHAPKFGVVADPPIHECVERLLAKPPQTHQDAVSLFGYFSTRLNELNGSAIVRLRDAPIVPVVRRKDLAEKDSKAGHVVHLSPRQCYLGSSAMYGDIFDFVDFGSSANAFLSACGSKTEPTKLEIAQLAAGEPARLLSVLQSSEKYLSVLRLLAEDMATLKRDKELWRKMRSSPFLLAFKEISAPTKEKASEADEDEAPIRQYQLAIPASIVILDDYISYRLFKDHLICAPEEDVLEAFYMALGSHTLSAIVQEDLRVGPQSEKQEGALWLRKHVLERSKIFIHEYARYTRDAIKHDARWLEKNLTVEAVRSVSLRRSLRGQSQSHTEKRSAASLKAANGWILYVASESTRPDMYQVGQAVCQLILNRPSQQAYFFFEPFLKLDLLDLRARGYNVDRILRAKAAEARIAEEERRKALDAEQANIREREEEFRRHTQAATTAAAARSGNRTPPPRMPGGFGSPDDNDVPPPTNTPQPQNRRSKGFFSNFSKRFGFDTSSEDDNMRSLTDSDPEPARLPPAEPSSGSKSGKKDDGKVTNPAIIQQNLLNAIKSTRAHDSSQVYSPPTTREVKEQATYCDDTIGKDLNFVAEASNGMRVFVSRTIPNLDPAQFLTTNHGPINSFASILAEVGDVYSINRSALHIFYDQEGGTIAFNRDGSVFCNLRFFIQLHAENMSGEGKAAAAVWWWVVLAHELAHNLVQLHNADHSYYTESFIQQYFPKMMLKTTQLARAGSAPPAPASERPLPTLPGPSTAPPPPYREF</sequence>
<dbReference type="EMBL" id="JBANMG010000006">
    <property type="protein sequence ID" value="KAK6951833.1"/>
    <property type="molecule type" value="Genomic_DNA"/>
</dbReference>
<dbReference type="Pfam" id="PF12449">
    <property type="entry name" value="DUF3684"/>
    <property type="match status" value="1"/>
</dbReference>
<comment type="caution">
    <text evidence="3">The sequence shown here is derived from an EMBL/GenBank/DDBJ whole genome shotgun (WGS) entry which is preliminary data.</text>
</comment>
<dbReference type="PANTHER" id="PTHR47839">
    <property type="entry name" value="DOMAIN PROTEIN, PUTATIVE (AFU_ORTHOLOGUE AFUA_6G04830)-RELATED"/>
    <property type="match status" value="1"/>
</dbReference>
<protein>
    <recommendedName>
        <fullName evidence="2">Sacsin/Nov domain-containing protein</fullName>
    </recommendedName>
</protein>
<evidence type="ECO:0000313" key="4">
    <source>
        <dbReference type="Proteomes" id="UP001369815"/>
    </source>
</evidence>
<evidence type="ECO:0000259" key="2">
    <source>
        <dbReference type="Pfam" id="PF25794"/>
    </source>
</evidence>
<dbReference type="Pfam" id="PF25794">
    <property type="entry name" value="SACS"/>
    <property type="match status" value="1"/>
</dbReference>
<dbReference type="InterPro" id="IPR058210">
    <property type="entry name" value="SACS/Nov_dom"/>
</dbReference>
<reference evidence="3 4" key="1">
    <citation type="journal article" date="2024" name="Front Chem Biol">
        <title>Unveiling the potential of Daldinia eschscholtzii MFLUCC 19-0629 through bioactivity and bioinformatics studies for enhanced sustainable agriculture production.</title>
        <authorList>
            <person name="Brooks S."/>
            <person name="Weaver J.A."/>
            <person name="Klomchit A."/>
            <person name="Alharthi S.A."/>
            <person name="Onlamun T."/>
            <person name="Nurani R."/>
            <person name="Vong T.K."/>
            <person name="Alberti F."/>
            <person name="Greco C."/>
        </authorList>
    </citation>
    <scope>NUCLEOTIDE SEQUENCE [LARGE SCALE GENOMIC DNA]</scope>
    <source>
        <strain evidence="3">MFLUCC 19-0629</strain>
    </source>
</reference>
<name>A0AAX6MHA7_9PEZI</name>
<dbReference type="NCBIfam" id="NF047352">
    <property type="entry name" value="P_loop_sacsin"/>
    <property type="match status" value="1"/>
</dbReference>
<evidence type="ECO:0000313" key="3">
    <source>
        <dbReference type="EMBL" id="KAK6951833.1"/>
    </source>
</evidence>
<feature type="region of interest" description="Disordered" evidence="1">
    <location>
        <begin position="1729"/>
        <end position="1761"/>
    </location>
</feature>
<organism evidence="3 4">
    <name type="scientific">Daldinia eschscholtzii</name>
    <dbReference type="NCBI Taxonomy" id="292717"/>
    <lineage>
        <taxon>Eukaryota</taxon>
        <taxon>Fungi</taxon>
        <taxon>Dikarya</taxon>
        <taxon>Ascomycota</taxon>
        <taxon>Pezizomycotina</taxon>
        <taxon>Sordariomycetes</taxon>
        <taxon>Xylariomycetidae</taxon>
        <taxon>Xylariales</taxon>
        <taxon>Hypoxylaceae</taxon>
        <taxon>Daldinia</taxon>
    </lineage>
</organism>
<dbReference type="PANTHER" id="PTHR47839:SF1">
    <property type="entry name" value="DOMAIN PROTEIN, PUTATIVE (AFU_ORTHOLOGUE AFUA_6G04830)-RELATED"/>
    <property type="match status" value="1"/>
</dbReference>